<dbReference type="PROSITE" id="PS50156">
    <property type="entry name" value="SSD"/>
    <property type="match status" value="1"/>
</dbReference>
<comment type="subunit">
    <text evidence="10">Forms a complex with SecD. Part of the essential Sec protein translocation apparatus which comprises SecA, SecYEG and auxiliary proteins SecDF. Other proteins may also be involved.</text>
</comment>
<accession>A0A1F8F5Z6</accession>
<keyword evidence="9 10" id="KW-0472">Membrane</keyword>
<protein>
    <recommendedName>
        <fullName evidence="10">Protein-export membrane protein SecF</fullName>
    </recommendedName>
</protein>
<feature type="transmembrane region" description="Helical" evidence="10">
    <location>
        <begin position="115"/>
        <end position="134"/>
    </location>
</feature>
<dbReference type="GO" id="GO:0005886">
    <property type="term" value="C:plasma membrane"/>
    <property type="evidence" value="ECO:0007669"/>
    <property type="project" value="UniProtKB-SubCell"/>
</dbReference>
<keyword evidence="8 10" id="KW-0811">Translocation</keyword>
<evidence type="ECO:0000256" key="9">
    <source>
        <dbReference type="ARBA" id="ARBA00023136"/>
    </source>
</evidence>
<dbReference type="PRINTS" id="PR01755">
    <property type="entry name" value="SECFTRNLCASE"/>
</dbReference>
<feature type="transmembrane region" description="Helical" evidence="10">
    <location>
        <begin position="146"/>
        <end position="172"/>
    </location>
</feature>
<keyword evidence="3 10" id="KW-1003">Cell membrane</keyword>
<feature type="transmembrane region" description="Helical" evidence="10">
    <location>
        <begin position="178"/>
        <end position="199"/>
    </location>
</feature>
<comment type="caution">
    <text evidence="12">The sequence shown here is derived from an EMBL/GenBank/DDBJ whole genome shotgun (WGS) entry which is preliminary data.</text>
</comment>
<dbReference type="GO" id="GO:0043952">
    <property type="term" value="P:protein transport by the Sec complex"/>
    <property type="evidence" value="ECO:0007669"/>
    <property type="project" value="UniProtKB-UniRule"/>
</dbReference>
<dbReference type="AlphaFoldDB" id="A0A1F8F5Z6"/>
<dbReference type="GO" id="GO:0065002">
    <property type="term" value="P:intracellular protein transmembrane transport"/>
    <property type="evidence" value="ECO:0007669"/>
    <property type="project" value="UniProtKB-UniRule"/>
</dbReference>
<evidence type="ECO:0000256" key="5">
    <source>
        <dbReference type="ARBA" id="ARBA00022692"/>
    </source>
</evidence>
<name>A0A1F8F5Z6_9BACT</name>
<comment type="function">
    <text evidence="10">Part of the Sec protein translocase complex. Interacts with the SecYEG preprotein conducting channel. SecDF uses the proton motive force (PMF) to complete protein translocation after the ATP-dependent function of SecA.</text>
</comment>
<evidence type="ECO:0000256" key="7">
    <source>
        <dbReference type="ARBA" id="ARBA00022989"/>
    </source>
</evidence>
<keyword evidence="2 10" id="KW-0813">Transport</keyword>
<feature type="domain" description="SSD" evidence="11">
    <location>
        <begin position="115"/>
        <end position="283"/>
    </location>
</feature>
<evidence type="ECO:0000313" key="13">
    <source>
        <dbReference type="Proteomes" id="UP000178023"/>
    </source>
</evidence>
<dbReference type="InterPro" id="IPR000731">
    <property type="entry name" value="SSD"/>
</dbReference>
<evidence type="ECO:0000313" key="12">
    <source>
        <dbReference type="EMBL" id="OGN08571.1"/>
    </source>
</evidence>
<keyword evidence="5 10" id="KW-0812">Transmembrane</keyword>
<evidence type="ECO:0000256" key="3">
    <source>
        <dbReference type="ARBA" id="ARBA00022475"/>
    </source>
</evidence>
<reference evidence="12 13" key="1">
    <citation type="journal article" date="2016" name="Nat. Commun.">
        <title>Thousands of microbial genomes shed light on interconnected biogeochemical processes in an aquifer system.</title>
        <authorList>
            <person name="Anantharaman K."/>
            <person name="Brown C.T."/>
            <person name="Hug L.A."/>
            <person name="Sharon I."/>
            <person name="Castelle C.J."/>
            <person name="Probst A.J."/>
            <person name="Thomas B.C."/>
            <person name="Singh A."/>
            <person name="Wilkins M.J."/>
            <person name="Karaoz U."/>
            <person name="Brodie E.L."/>
            <person name="Williams K.H."/>
            <person name="Hubbard S.S."/>
            <person name="Banfield J.F."/>
        </authorList>
    </citation>
    <scope>NUCLEOTIDE SEQUENCE [LARGE SCALE GENOMIC DNA]</scope>
</reference>
<evidence type="ECO:0000256" key="10">
    <source>
        <dbReference type="HAMAP-Rule" id="MF_01464"/>
    </source>
</evidence>
<dbReference type="GO" id="GO:0006605">
    <property type="term" value="P:protein targeting"/>
    <property type="evidence" value="ECO:0007669"/>
    <property type="project" value="UniProtKB-UniRule"/>
</dbReference>
<evidence type="ECO:0000256" key="4">
    <source>
        <dbReference type="ARBA" id="ARBA00022519"/>
    </source>
</evidence>
<evidence type="ECO:0000256" key="2">
    <source>
        <dbReference type="ARBA" id="ARBA00022448"/>
    </source>
</evidence>
<dbReference type="InterPro" id="IPR022813">
    <property type="entry name" value="SecD/SecF_arch_bac"/>
</dbReference>
<proteinExistence type="inferred from homology"/>
<dbReference type="PANTHER" id="PTHR30081">
    <property type="entry name" value="PROTEIN-EXPORT MEMBRANE PROTEIN SEC"/>
    <property type="match status" value="1"/>
</dbReference>
<dbReference type="InterPro" id="IPR005665">
    <property type="entry name" value="SecF_bac"/>
</dbReference>
<dbReference type="Pfam" id="PF02355">
    <property type="entry name" value="SecD_SecF_C"/>
    <property type="match status" value="1"/>
</dbReference>
<evidence type="ECO:0000256" key="6">
    <source>
        <dbReference type="ARBA" id="ARBA00022927"/>
    </source>
</evidence>
<dbReference type="GO" id="GO:0015450">
    <property type="term" value="F:protein-transporting ATPase activity"/>
    <property type="evidence" value="ECO:0007669"/>
    <property type="project" value="InterPro"/>
</dbReference>
<organism evidence="12 13">
    <name type="scientific">Candidatus Yanofskybacteria bacterium RIFCSPHIGHO2_01_FULL_45_42</name>
    <dbReference type="NCBI Taxonomy" id="1802671"/>
    <lineage>
        <taxon>Bacteria</taxon>
        <taxon>Candidatus Yanofskyibacteriota</taxon>
    </lineage>
</organism>
<dbReference type="InterPro" id="IPR048634">
    <property type="entry name" value="SecD_SecF_C"/>
</dbReference>
<dbReference type="PANTHER" id="PTHR30081:SF8">
    <property type="entry name" value="PROTEIN TRANSLOCASE SUBUNIT SECF"/>
    <property type="match status" value="1"/>
</dbReference>
<sequence length="294" mass="32164">MFWLSIMFVAASAILLVVYGLNLGVDFRGGSVIEVNFNGDRPALGEAKDILAKAGLVEVAVNYAEEDGMILRTKELSETEHQSILAVLHKNFDKVEEKRFDSIGPVIGNELKSKSVTAIILVLLAVIIYIALVFRKLSKTLSPWVMGLAAITALLHDVIIPLGVFAVLGHFYGVEISAVFVAAVLTILGYSVADTVVVFDRVRENIIRRSSGPSAGGFPEVVHKSILQTLTRSLNTTFTTLLSLFAIYFFGGESIRYFALALIIGIFLGAYSSIFVASPLLVWWSRQRKNLKIP</sequence>
<comment type="subcellular location">
    <subcellularLocation>
        <location evidence="1 10">Cell membrane</location>
        <topology evidence="1 10">Multi-pass membrane protein</topology>
    </subcellularLocation>
</comment>
<dbReference type="Gene3D" id="1.20.1640.10">
    <property type="entry name" value="Multidrug efflux transporter AcrB transmembrane domain"/>
    <property type="match status" value="1"/>
</dbReference>
<dbReference type="HAMAP" id="MF_01464_B">
    <property type="entry name" value="SecF_B"/>
    <property type="match status" value="1"/>
</dbReference>
<evidence type="ECO:0000259" key="11">
    <source>
        <dbReference type="PROSITE" id="PS50156"/>
    </source>
</evidence>
<feature type="transmembrane region" description="Helical" evidence="10">
    <location>
        <begin position="233"/>
        <end position="251"/>
    </location>
</feature>
<dbReference type="SUPFAM" id="SSF82866">
    <property type="entry name" value="Multidrug efflux transporter AcrB transmembrane domain"/>
    <property type="match status" value="1"/>
</dbReference>
<dbReference type="NCBIfam" id="TIGR00966">
    <property type="entry name" value="transloc_SecF"/>
    <property type="match status" value="1"/>
</dbReference>
<comment type="similarity">
    <text evidence="10">Belongs to the SecD/SecF family. SecF subfamily.</text>
</comment>
<dbReference type="InterPro" id="IPR022646">
    <property type="entry name" value="SecD/SecF_CS"/>
</dbReference>
<evidence type="ECO:0000256" key="8">
    <source>
        <dbReference type="ARBA" id="ARBA00023010"/>
    </source>
</evidence>
<feature type="transmembrane region" description="Helical" evidence="10">
    <location>
        <begin position="257"/>
        <end position="284"/>
    </location>
</feature>
<keyword evidence="6 10" id="KW-0653">Protein transport</keyword>
<keyword evidence="7 10" id="KW-1133">Transmembrane helix</keyword>
<evidence type="ECO:0000256" key="1">
    <source>
        <dbReference type="ARBA" id="ARBA00004651"/>
    </source>
</evidence>
<keyword evidence="4" id="KW-0997">Cell inner membrane</keyword>
<dbReference type="InterPro" id="IPR022645">
    <property type="entry name" value="SecD/SecF_bac"/>
</dbReference>
<dbReference type="EMBL" id="MGJL01000002">
    <property type="protein sequence ID" value="OGN08571.1"/>
    <property type="molecule type" value="Genomic_DNA"/>
</dbReference>
<dbReference type="Proteomes" id="UP000178023">
    <property type="component" value="Unassembled WGS sequence"/>
</dbReference>
<dbReference type="Pfam" id="PF07549">
    <property type="entry name" value="Sec_GG"/>
    <property type="match status" value="1"/>
</dbReference>
<gene>
    <name evidence="10" type="primary">secF</name>
    <name evidence="12" type="ORF">A2750_02095</name>
</gene>
<comment type="caution">
    <text evidence="10">Lacks conserved residue(s) required for the propagation of feature annotation.</text>
</comment>